<dbReference type="PANTHER" id="PTHR47861">
    <property type="entry name" value="FKBP-TYPE PEPTIDYL-PROLYL CIS-TRANS ISOMERASE SLYD"/>
    <property type="match status" value="1"/>
</dbReference>
<dbReference type="InterPro" id="IPR001179">
    <property type="entry name" value="PPIase_FKBP_dom"/>
</dbReference>
<dbReference type="InterPro" id="IPR046357">
    <property type="entry name" value="PPIase_dom_sf"/>
</dbReference>
<evidence type="ECO:0000313" key="13">
    <source>
        <dbReference type="Proteomes" id="UP000074119"/>
    </source>
</evidence>
<dbReference type="AlphaFoldDB" id="A0A127M2G3"/>
<evidence type="ECO:0000256" key="3">
    <source>
        <dbReference type="ARBA" id="ARBA00006577"/>
    </source>
</evidence>
<dbReference type="STRING" id="1470434.AZF00_03520"/>
<keyword evidence="5 9" id="KW-0697">Rotamase</keyword>
<comment type="function">
    <text evidence="8">Also involved in hydrogenase metallocenter assembly, probably by participating in the nickel insertion step. This function in hydrogenase biosynthesis requires chaperone activity and the presence of the metal-binding domain, but not PPIase activity.</text>
</comment>
<dbReference type="GO" id="GO:0042026">
    <property type="term" value="P:protein refolding"/>
    <property type="evidence" value="ECO:0007669"/>
    <property type="project" value="UniProtKB-ARBA"/>
</dbReference>
<sequence>MEISKNKVVSFHYELRDSQGTVLENNFNDTPSLYMHGADNIISGLEAAMAGHKVGEEFEVTLAPEDAYGHVEPNKQERIPAKYLKHEGKMKPGQAISFNTDKGMRQATVVKVGKFAVDIDLNHPLAGQTLSFKVLIKDIRDATDEEIRHRHAHGEGGHQH</sequence>
<dbReference type="Proteomes" id="UP000074119">
    <property type="component" value="Chromosome"/>
</dbReference>
<reference evidence="12 13" key="1">
    <citation type="submission" date="2015-12" db="EMBL/GenBank/DDBJ databases">
        <authorList>
            <person name="Shamseldin A."/>
            <person name="Moawad H."/>
            <person name="Abd El-Rahim W.M."/>
            <person name="Sadowsky M.J."/>
        </authorList>
    </citation>
    <scope>NUCLEOTIDE SEQUENCE [LARGE SCALE GENOMIC DNA]</scope>
    <source>
        <strain evidence="12 13">SM2</strain>
    </source>
</reference>
<dbReference type="RefSeq" id="WP_008250531.1">
    <property type="nucleotide sequence ID" value="NZ_CP014544.1"/>
</dbReference>
<evidence type="ECO:0000256" key="5">
    <source>
        <dbReference type="ARBA" id="ARBA00023110"/>
    </source>
</evidence>
<evidence type="ECO:0000256" key="10">
    <source>
        <dbReference type="RuleBase" id="RU003915"/>
    </source>
</evidence>
<dbReference type="EMBL" id="CP014544">
    <property type="protein sequence ID" value="AMO67425.1"/>
    <property type="molecule type" value="Genomic_DNA"/>
</dbReference>
<protein>
    <recommendedName>
        <fullName evidence="10">Peptidyl-prolyl cis-trans isomerase</fullName>
        <ecNumber evidence="10">5.2.1.8</ecNumber>
    </recommendedName>
</protein>
<dbReference type="Pfam" id="PF00254">
    <property type="entry name" value="FKBP_C"/>
    <property type="match status" value="1"/>
</dbReference>
<evidence type="ECO:0000256" key="6">
    <source>
        <dbReference type="ARBA" id="ARBA00023186"/>
    </source>
</evidence>
<dbReference type="EC" id="5.2.1.8" evidence="10"/>
<keyword evidence="7 9" id="KW-0413">Isomerase</keyword>
<evidence type="ECO:0000256" key="1">
    <source>
        <dbReference type="ARBA" id="ARBA00000971"/>
    </source>
</evidence>
<dbReference type="GO" id="GO:0005737">
    <property type="term" value="C:cytoplasm"/>
    <property type="evidence" value="ECO:0007669"/>
    <property type="project" value="UniProtKB-SubCell"/>
</dbReference>
<keyword evidence="6" id="KW-0143">Chaperone</keyword>
<feature type="domain" description="PPIase FKBP-type" evidence="11">
    <location>
        <begin position="6"/>
        <end position="80"/>
    </location>
</feature>
<comment type="subcellular location">
    <subcellularLocation>
        <location evidence="2">Cytoplasm</location>
    </subcellularLocation>
</comment>
<dbReference type="Gene3D" id="3.10.50.40">
    <property type="match status" value="1"/>
</dbReference>
<dbReference type="KEGG" id="zal:AZF00_03520"/>
<keyword evidence="4" id="KW-0963">Cytoplasm</keyword>
<gene>
    <name evidence="12" type="ORF">AZF00_03520</name>
</gene>
<evidence type="ECO:0000256" key="9">
    <source>
        <dbReference type="PROSITE-ProRule" id="PRU00277"/>
    </source>
</evidence>
<dbReference type="PROSITE" id="PS50059">
    <property type="entry name" value="FKBP_PPIASE"/>
    <property type="match status" value="1"/>
</dbReference>
<evidence type="ECO:0000259" key="11">
    <source>
        <dbReference type="PROSITE" id="PS50059"/>
    </source>
</evidence>
<evidence type="ECO:0000256" key="7">
    <source>
        <dbReference type="ARBA" id="ARBA00023235"/>
    </source>
</evidence>
<evidence type="ECO:0000313" key="12">
    <source>
        <dbReference type="EMBL" id="AMO67425.1"/>
    </source>
</evidence>
<dbReference type="SUPFAM" id="SSF54534">
    <property type="entry name" value="FKBP-like"/>
    <property type="match status" value="1"/>
</dbReference>
<evidence type="ECO:0000256" key="4">
    <source>
        <dbReference type="ARBA" id="ARBA00022490"/>
    </source>
</evidence>
<dbReference type="PANTHER" id="PTHR47861:SF3">
    <property type="entry name" value="FKBP-TYPE PEPTIDYL-PROLYL CIS-TRANS ISOMERASE SLYD"/>
    <property type="match status" value="1"/>
</dbReference>
<evidence type="ECO:0000256" key="8">
    <source>
        <dbReference type="ARBA" id="ARBA00037071"/>
    </source>
</evidence>
<dbReference type="GO" id="GO:0003755">
    <property type="term" value="F:peptidyl-prolyl cis-trans isomerase activity"/>
    <property type="evidence" value="ECO:0007669"/>
    <property type="project" value="UniProtKB-UniRule"/>
</dbReference>
<comment type="catalytic activity">
    <reaction evidence="1 9 10">
        <text>[protein]-peptidylproline (omega=180) = [protein]-peptidylproline (omega=0)</text>
        <dbReference type="Rhea" id="RHEA:16237"/>
        <dbReference type="Rhea" id="RHEA-COMP:10747"/>
        <dbReference type="Rhea" id="RHEA-COMP:10748"/>
        <dbReference type="ChEBI" id="CHEBI:83833"/>
        <dbReference type="ChEBI" id="CHEBI:83834"/>
        <dbReference type="EC" id="5.2.1.8"/>
    </reaction>
</comment>
<proteinExistence type="inferred from homology"/>
<evidence type="ECO:0000256" key="2">
    <source>
        <dbReference type="ARBA" id="ARBA00004496"/>
    </source>
</evidence>
<name>A0A127M2G3_9GAMM</name>
<accession>A0A127M2G3</accession>
<comment type="similarity">
    <text evidence="3 10">Belongs to the FKBP-type PPIase family.</text>
</comment>
<organism evidence="12 13">
    <name type="scientific">Zhongshania aliphaticivorans</name>
    <dbReference type="NCBI Taxonomy" id="1470434"/>
    <lineage>
        <taxon>Bacteria</taxon>
        <taxon>Pseudomonadati</taxon>
        <taxon>Pseudomonadota</taxon>
        <taxon>Gammaproteobacteria</taxon>
        <taxon>Cellvibrionales</taxon>
        <taxon>Spongiibacteraceae</taxon>
        <taxon>Zhongshania</taxon>
    </lineage>
</organism>